<feature type="compositionally biased region" description="Gly residues" evidence="1">
    <location>
        <begin position="29"/>
        <end position="40"/>
    </location>
</feature>
<dbReference type="AlphaFoldDB" id="A0A1M7UGS6"/>
<name>A0A1M7UGS6_9ACTN</name>
<organism evidence="2 3">
    <name type="scientific">Geodermatophilus obscurus</name>
    <dbReference type="NCBI Taxonomy" id="1861"/>
    <lineage>
        <taxon>Bacteria</taxon>
        <taxon>Bacillati</taxon>
        <taxon>Actinomycetota</taxon>
        <taxon>Actinomycetes</taxon>
        <taxon>Geodermatophilales</taxon>
        <taxon>Geodermatophilaceae</taxon>
        <taxon>Geodermatophilus</taxon>
    </lineage>
</organism>
<feature type="region of interest" description="Disordered" evidence="1">
    <location>
        <begin position="1"/>
        <end position="51"/>
    </location>
</feature>
<evidence type="ECO:0000313" key="3">
    <source>
        <dbReference type="Proteomes" id="UP000184428"/>
    </source>
</evidence>
<sequence length="224" mass="24116">MARTSGRSGTTAGSAPGAPRPRLPVAGRRGTGAAPGGDGAAGTTPSPDAVTTDAVTTDARLAALFGLRGDGWLRHANPVSVWVRFAVVPLIVLSIWSRRWIGPRSLLPLAASLVFMVVEPLLFPPPRSTRNWASRGVFGERIWADRNVVDLPEQFRSTAVPNTTYAFQFAGLAVLARGLVVFDLKSVVGGLLLVQCAKAWFIDRMVLLFGTMAERDPRYASWEY</sequence>
<reference evidence="2 3" key="1">
    <citation type="submission" date="2016-12" db="EMBL/GenBank/DDBJ databases">
        <authorList>
            <person name="Song W.-J."/>
            <person name="Kurnit D.M."/>
        </authorList>
    </citation>
    <scope>NUCLEOTIDE SEQUENCE [LARGE SCALE GENOMIC DNA]</scope>
    <source>
        <strain evidence="2 3">DSM 43162</strain>
    </source>
</reference>
<dbReference type="EMBL" id="FRDM01000018">
    <property type="protein sequence ID" value="SHN82192.1"/>
    <property type="molecule type" value="Genomic_DNA"/>
</dbReference>
<proteinExistence type="predicted"/>
<accession>A0A1M7UGS6</accession>
<feature type="compositionally biased region" description="Polar residues" evidence="1">
    <location>
        <begin position="1"/>
        <end position="13"/>
    </location>
</feature>
<feature type="compositionally biased region" description="Low complexity" evidence="1">
    <location>
        <begin position="41"/>
        <end position="51"/>
    </location>
</feature>
<protein>
    <submittedName>
        <fullName evidence="2">Uncharacterized protein</fullName>
    </submittedName>
</protein>
<gene>
    <name evidence="2" type="ORF">SAMN05660350_03211</name>
</gene>
<evidence type="ECO:0000313" key="2">
    <source>
        <dbReference type="EMBL" id="SHN82192.1"/>
    </source>
</evidence>
<dbReference type="Proteomes" id="UP000184428">
    <property type="component" value="Unassembled WGS sequence"/>
</dbReference>
<dbReference type="InterPro" id="IPR046595">
    <property type="entry name" value="DUF6653"/>
</dbReference>
<evidence type="ECO:0000256" key="1">
    <source>
        <dbReference type="SAM" id="MobiDB-lite"/>
    </source>
</evidence>
<dbReference type="Pfam" id="PF20358">
    <property type="entry name" value="DUF6653"/>
    <property type="match status" value="1"/>
</dbReference>